<evidence type="ECO:0000313" key="1">
    <source>
        <dbReference type="EMBL" id="KAI4817472.1"/>
    </source>
</evidence>
<keyword evidence="2" id="KW-1185">Reference proteome</keyword>
<protein>
    <submittedName>
        <fullName evidence="1">Uncharacterized protein</fullName>
    </submittedName>
</protein>
<evidence type="ECO:0000313" key="2">
    <source>
        <dbReference type="Proteomes" id="UP001057452"/>
    </source>
</evidence>
<sequence length="144" mass="15794">MAKSEVATVEVPKITKVSPPLLPPRHTTPHLPCQEDASFISVFATRRLTEGAGGDPRCGSCWPPPPPPWTETLCLMEEMTLTFHPPSALGDRKSNKCDGQLCVTDLGETKTRTEENKETIDDLSEANTSAHGQLQTCPLLYHKQ</sequence>
<dbReference type="EMBL" id="CM043795">
    <property type="protein sequence ID" value="KAI4817472.1"/>
    <property type="molecule type" value="Genomic_DNA"/>
</dbReference>
<name>A0ACB9WUL8_CHAAC</name>
<dbReference type="Proteomes" id="UP001057452">
    <property type="component" value="Chromosome 11"/>
</dbReference>
<proteinExistence type="predicted"/>
<accession>A0ACB9WUL8</accession>
<organism evidence="1 2">
    <name type="scientific">Chaenocephalus aceratus</name>
    <name type="common">Blackfin icefish</name>
    <name type="synonym">Chaenichthys aceratus</name>
    <dbReference type="NCBI Taxonomy" id="36190"/>
    <lineage>
        <taxon>Eukaryota</taxon>
        <taxon>Metazoa</taxon>
        <taxon>Chordata</taxon>
        <taxon>Craniata</taxon>
        <taxon>Vertebrata</taxon>
        <taxon>Euteleostomi</taxon>
        <taxon>Actinopterygii</taxon>
        <taxon>Neopterygii</taxon>
        <taxon>Teleostei</taxon>
        <taxon>Neoteleostei</taxon>
        <taxon>Acanthomorphata</taxon>
        <taxon>Eupercaria</taxon>
        <taxon>Perciformes</taxon>
        <taxon>Notothenioidei</taxon>
        <taxon>Channichthyidae</taxon>
        <taxon>Chaenocephalus</taxon>
    </lineage>
</organism>
<comment type="caution">
    <text evidence="1">The sequence shown here is derived from an EMBL/GenBank/DDBJ whole genome shotgun (WGS) entry which is preliminary data.</text>
</comment>
<gene>
    <name evidence="1" type="ORF">KUCAC02_010871</name>
</gene>
<reference evidence="1" key="1">
    <citation type="submission" date="2022-05" db="EMBL/GenBank/DDBJ databases">
        <title>Chromosome-level genome of Chaenocephalus aceratus.</title>
        <authorList>
            <person name="Park H."/>
        </authorList>
    </citation>
    <scope>NUCLEOTIDE SEQUENCE</scope>
    <source>
        <strain evidence="1">KU_202001</strain>
    </source>
</reference>